<organism evidence="2 3">
    <name type="scientific">Podarcis lilfordi</name>
    <name type="common">Lilford's wall lizard</name>
    <dbReference type="NCBI Taxonomy" id="74358"/>
    <lineage>
        <taxon>Eukaryota</taxon>
        <taxon>Metazoa</taxon>
        <taxon>Chordata</taxon>
        <taxon>Craniata</taxon>
        <taxon>Vertebrata</taxon>
        <taxon>Euteleostomi</taxon>
        <taxon>Lepidosauria</taxon>
        <taxon>Squamata</taxon>
        <taxon>Bifurcata</taxon>
        <taxon>Unidentata</taxon>
        <taxon>Episquamata</taxon>
        <taxon>Laterata</taxon>
        <taxon>Lacertibaenia</taxon>
        <taxon>Lacertidae</taxon>
        <taxon>Podarcis</taxon>
    </lineage>
</organism>
<reference evidence="2" key="1">
    <citation type="submission" date="2022-12" db="EMBL/GenBank/DDBJ databases">
        <authorList>
            <person name="Alioto T."/>
            <person name="Alioto T."/>
            <person name="Gomez Garrido J."/>
        </authorList>
    </citation>
    <scope>NUCLEOTIDE SEQUENCE</scope>
</reference>
<dbReference type="AlphaFoldDB" id="A0AA35JZN3"/>
<proteinExistence type="predicted"/>
<dbReference type="Proteomes" id="UP001178461">
    <property type="component" value="Chromosome 2"/>
</dbReference>
<accession>A0AA35JZN3</accession>
<dbReference type="InterPro" id="IPR006145">
    <property type="entry name" value="PsdUridine_synth_RsuA/RluA"/>
</dbReference>
<dbReference type="InterPro" id="IPR050188">
    <property type="entry name" value="RluA_PseudoU_synthase"/>
</dbReference>
<dbReference type="Gene3D" id="3.30.2350.10">
    <property type="entry name" value="Pseudouridine synthase"/>
    <property type="match status" value="1"/>
</dbReference>
<dbReference type="SUPFAM" id="SSF55120">
    <property type="entry name" value="Pseudouridine synthase"/>
    <property type="match status" value="1"/>
</dbReference>
<gene>
    <name evidence="2" type="ORF">PODLI_1B025306</name>
</gene>
<feature type="domain" description="Pseudouridine synthase RsuA/RluA-like" evidence="1">
    <location>
        <begin position="82"/>
        <end position="239"/>
    </location>
</feature>
<dbReference type="Pfam" id="PF00849">
    <property type="entry name" value="PseudoU_synth_2"/>
    <property type="match status" value="1"/>
</dbReference>
<dbReference type="PANTHER" id="PTHR21600">
    <property type="entry name" value="MITOCHONDRIAL RNA PSEUDOURIDINE SYNTHASE"/>
    <property type="match status" value="1"/>
</dbReference>
<sequence length="349" mass="38024">MEPSALLRVAMFRSSRWCLLCGCGRPFSSRAWYQLLQKQRGSRKPVTDNSSEVSILSPTRSLSPEETLNLLETSVVHADGSLVAISKPPGLPVTGKPGELTLLSLLPDLSQKLGFPQNLDVIKAAVKESSGLVLLSGCPSTTQRLQDFYARCRRAGDPAATYCAVTTRIPAASDGEIRTCLKLIQVEHHKLVVPVASPSRGSLQRKEVRKTQTLYKVLDSREGCALVQLQPLTAFTNQLLVSLILLLSPALGDHVYSSCVGSVLGEPFLLPAESTLPRTQVLEDALLKKLRLQQQLAHRLPLHLHLHQLLLPAAGSPSSRTVLTAPPPPFFLKTLRLLGLALPQDKNKQ</sequence>
<evidence type="ECO:0000259" key="1">
    <source>
        <dbReference type="Pfam" id="PF00849"/>
    </source>
</evidence>
<evidence type="ECO:0000313" key="3">
    <source>
        <dbReference type="Proteomes" id="UP001178461"/>
    </source>
</evidence>
<dbReference type="GO" id="GO:0003723">
    <property type="term" value="F:RNA binding"/>
    <property type="evidence" value="ECO:0007669"/>
    <property type="project" value="InterPro"/>
</dbReference>
<name>A0AA35JZN3_9SAUR</name>
<dbReference type="GO" id="GO:0009982">
    <property type="term" value="F:pseudouridine synthase activity"/>
    <property type="evidence" value="ECO:0007669"/>
    <property type="project" value="InterPro"/>
</dbReference>
<keyword evidence="3" id="KW-1185">Reference proteome</keyword>
<dbReference type="EMBL" id="OX395127">
    <property type="protein sequence ID" value="CAI5767683.1"/>
    <property type="molecule type" value="Genomic_DNA"/>
</dbReference>
<protein>
    <submittedName>
        <fullName evidence="2">Mitochondrial mRNA pseudouridine synthase RPUSD3</fullName>
    </submittedName>
</protein>
<dbReference type="PANTHER" id="PTHR21600:SF49">
    <property type="entry name" value="MITOCHONDRIAL MRNA PSEUDOURIDINE SYNTHASE RPUSD3"/>
    <property type="match status" value="1"/>
</dbReference>
<dbReference type="InterPro" id="IPR020103">
    <property type="entry name" value="PsdUridine_synth_cat_dom_sf"/>
</dbReference>
<evidence type="ECO:0000313" key="2">
    <source>
        <dbReference type="EMBL" id="CAI5767683.1"/>
    </source>
</evidence>
<dbReference type="GO" id="GO:0001522">
    <property type="term" value="P:pseudouridine synthesis"/>
    <property type="evidence" value="ECO:0007669"/>
    <property type="project" value="InterPro"/>
</dbReference>